<dbReference type="RefSeq" id="WP_254571574.1">
    <property type="nucleotide sequence ID" value="NZ_CP098502.1"/>
</dbReference>
<accession>A0ABY5DS81</accession>
<name>A0ABY5DS81_9ACTN</name>
<gene>
    <name evidence="1" type="ORF">NBH00_01425</name>
</gene>
<evidence type="ECO:0008006" key="3">
    <source>
        <dbReference type="Google" id="ProtNLM"/>
    </source>
</evidence>
<protein>
    <recommendedName>
        <fullName evidence="3">ASCH domain-containing protein</fullName>
    </recommendedName>
</protein>
<evidence type="ECO:0000313" key="2">
    <source>
        <dbReference type="Proteomes" id="UP001056035"/>
    </source>
</evidence>
<proteinExistence type="predicted"/>
<keyword evidence="2" id="KW-1185">Reference proteome</keyword>
<evidence type="ECO:0000313" key="1">
    <source>
        <dbReference type="EMBL" id="UTI64881.1"/>
    </source>
</evidence>
<sequence>MSTHTQPRGATNDRVVLARYEISAGDRLICGQRVDGRVRLTDIPAHDGGRRYLIERGLTSMGELEAIVADYLQQAAHWDAIPAETICLDHLAAQAS</sequence>
<reference evidence="1 2" key="1">
    <citation type="submission" date="2022-06" db="EMBL/GenBank/DDBJ databases">
        <title>Paraconexibacter antarcticus.</title>
        <authorList>
            <person name="Kim C.S."/>
        </authorList>
    </citation>
    <scope>NUCLEOTIDE SEQUENCE [LARGE SCALE GENOMIC DNA]</scope>
    <source>
        <strain evidence="1 2">02-257</strain>
    </source>
</reference>
<organism evidence="1 2">
    <name type="scientific">Paraconexibacter antarcticus</name>
    <dbReference type="NCBI Taxonomy" id="2949664"/>
    <lineage>
        <taxon>Bacteria</taxon>
        <taxon>Bacillati</taxon>
        <taxon>Actinomycetota</taxon>
        <taxon>Thermoleophilia</taxon>
        <taxon>Solirubrobacterales</taxon>
        <taxon>Paraconexibacteraceae</taxon>
        <taxon>Paraconexibacter</taxon>
    </lineage>
</organism>
<dbReference type="Proteomes" id="UP001056035">
    <property type="component" value="Chromosome"/>
</dbReference>
<dbReference type="EMBL" id="CP098502">
    <property type="protein sequence ID" value="UTI64881.1"/>
    <property type="molecule type" value="Genomic_DNA"/>
</dbReference>